<keyword evidence="3" id="KW-1185">Reference proteome</keyword>
<comment type="caution">
    <text evidence="2">The sequence shown here is derived from an EMBL/GenBank/DDBJ whole genome shotgun (WGS) entry which is preliminary data.</text>
</comment>
<evidence type="ECO:0000256" key="1">
    <source>
        <dbReference type="SAM" id="MobiDB-lite"/>
    </source>
</evidence>
<feature type="region of interest" description="Disordered" evidence="1">
    <location>
        <begin position="26"/>
        <end position="71"/>
    </location>
</feature>
<evidence type="ECO:0000313" key="3">
    <source>
        <dbReference type="Proteomes" id="UP000557509"/>
    </source>
</evidence>
<evidence type="ECO:0000313" key="2">
    <source>
        <dbReference type="EMBL" id="KAF4642154.1"/>
    </source>
</evidence>
<feature type="compositionally biased region" description="Polar residues" evidence="1">
    <location>
        <begin position="26"/>
        <end position="39"/>
    </location>
</feature>
<protein>
    <submittedName>
        <fullName evidence="2">Uncharacterized protein</fullName>
    </submittedName>
</protein>
<organism evidence="2 3">
    <name type="scientific">Toxoplasma gondii</name>
    <dbReference type="NCBI Taxonomy" id="5811"/>
    <lineage>
        <taxon>Eukaryota</taxon>
        <taxon>Sar</taxon>
        <taxon>Alveolata</taxon>
        <taxon>Apicomplexa</taxon>
        <taxon>Conoidasida</taxon>
        <taxon>Coccidia</taxon>
        <taxon>Eucoccidiorida</taxon>
        <taxon>Eimeriorina</taxon>
        <taxon>Sarcocystidae</taxon>
        <taxon>Toxoplasma</taxon>
    </lineage>
</organism>
<name>A0A7J6K5E2_TOXGO</name>
<gene>
    <name evidence="2" type="ORF">TGRH88_079670</name>
</gene>
<sequence length="87" mass="9777">MEKHVTKPLSRQYIVEGPVVNLSVQPAGTLARNQQSKLTSGRPRRPQLRQQSKVNIKFTRGSNPGRGAGRHRRDLVFFAAQFQVPSI</sequence>
<dbReference type="EMBL" id="JAAUHK010000194">
    <property type="protein sequence ID" value="KAF4642154.1"/>
    <property type="molecule type" value="Genomic_DNA"/>
</dbReference>
<accession>A0A7J6K5E2</accession>
<proteinExistence type="predicted"/>
<reference evidence="2 3" key="1">
    <citation type="submission" date="2020-03" db="EMBL/GenBank/DDBJ databases">
        <title>Genome sequence of Toxoplasma gondii RH-88 strain.</title>
        <authorList>
            <person name="Lorenzi H.A."/>
            <person name="Venepally P."/>
            <person name="Rozenberg A."/>
            <person name="Sibley D."/>
        </authorList>
    </citation>
    <scope>NUCLEOTIDE SEQUENCE [LARGE SCALE GENOMIC DNA]</scope>
    <source>
        <strain evidence="2 3">RH-88</strain>
    </source>
</reference>
<dbReference type="Proteomes" id="UP000557509">
    <property type="component" value="Unassembled WGS sequence"/>
</dbReference>
<dbReference type="AlphaFoldDB" id="A0A7J6K5E2"/>